<reference evidence="1 2" key="1">
    <citation type="journal article" date="2007" name="J. Bacteriol.">
        <title>Whole-genome analysis of the methyl tert-butyl ether-degrading beta-proteobacterium Methylibium petroleiphilum PM1.</title>
        <authorList>
            <person name="Kane S.R."/>
            <person name="Chakicherla A.Y."/>
            <person name="Chain P.S.G."/>
            <person name="Schmidt R."/>
            <person name="Shin M.W."/>
            <person name="Legler T.C."/>
            <person name="Scow K.M."/>
            <person name="Larimer F.W."/>
            <person name="Lucas S.M."/>
            <person name="Richardson P.M."/>
            <person name="Hristova K.R."/>
        </authorList>
    </citation>
    <scope>NUCLEOTIDE SEQUENCE [LARGE SCALE GENOMIC DNA]</scope>
    <source>
        <strain evidence="2">ATCC BAA-1232 / LMG 22953 / PM1</strain>
        <plasmid evidence="1 2">RPME01</plasmid>
    </source>
</reference>
<dbReference type="HOGENOM" id="CLU_1738368_0_0_4"/>
<proteinExistence type="predicted"/>
<dbReference type="Proteomes" id="UP000000366">
    <property type="component" value="Plasmid RPME01"/>
</dbReference>
<dbReference type="KEGG" id="mpt:Mpe_B0123"/>
<name>A2SMW3_METPP</name>
<keyword evidence="2" id="KW-1185">Reference proteome</keyword>
<organism evidence="1 2">
    <name type="scientific">Methylibium petroleiphilum (strain ATCC BAA-1232 / LMG 22953 / PM1)</name>
    <dbReference type="NCBI Taxonomy" id="420662"/>
    <lineage>
        <taxon>Bacteria</taxon>
        <taxon>Pseudomonadati</taxon>
        <taxon>Pseudomonadota</taxon>
        <taxon>Betaproteobacteria</taxon>
        <taxon>Burkholderiales</taxon>
        <taxon>Sphaerotilaceae</taxon>
        <taxon>Methylibium</taxon>
    </lineage>
</organism>
<evidence type="ECO:0000313" key="2">
    <source>
        <dbReference type="Proteomes" id="UP000000366"/>
    </source>
</evidence>
<dbReference type="EMBL" id="CP000556">
    <property type="protein sequence ID" value="ABM96902.1"/>
    <property type="molecule type" value="Genomic_DNA"/>
</dbReference>
<keyword evidence="1" id="KW-0614">Plasmid</keyword>
<sequence>MTTVFEQILTQVDRAGTPPAEGAEARMAQDAKLFADAGVREFLTAQMEAMRAAGFRARVHSNDIGVANQVLEWHPAALGEMPARATATFDISSTGDKTVRFTAHLSYVNDEGQETQLFLSATYLDRALLERWFATFVDLCLTARRSRGTV</sequence>
<dbReference type="AlphaFoldDB" id="A2SMW3"/>
<evidence type="ECO:0000313" key="1">
    <source>
        <dbReference type="EMBL" id="ABM96902.1"/>
    </source>
</evidence>
<accession>A2SMW3</accession>
<dbReference type="RefSeq" id="WP_011831517.1">
    <property type="nucleotide sequence ID" value="NC_008826.1"/>
</dbReference>
<geneLocation type="plasmid" evidence="1 2">
    <name>RPME01</name>
</geneLocation>
<protein>
    <submittedName>
        <fullName evidence="1">Uncharacterized protein</fullName>
    </submittedName>
</protein>
<gene>
    <name evidence="1" type="ordered locus">Mpe_B0123</name>
</gene>